<dbReference type="NCBIfam" id="TIGR00192">
    <property type="entry name" value="urease_beta"/>
    <property type="match status" value="1"/>
</dbReference>
<dbReference type="InterPro" id="IPR002019">
    <property type="entry name" value="Urease_beta-like"/>
</dbReference>
<dbReference type="GO" id="GO:0035550">
    <property type="term" value="C:urease complex"/>
    <property type="evidence" value="ECO:0007669"/>
    <property type="project" value="InterPro"/>
</dbReference>
<dbReference type="STRING" id="412690.SAMN04489834_2602"/>
<accession>A0A1H1WSV0</accession>
<proteinExistence type="inferred from homology"/>
<reference evidence="6" key="1">
    <citation type="submission" date="2016-10" db="EMBL/GenBank/DDBJ databases">
        <authorList>
            <person name="Varghese N."/>
            <person name="Submissions S."/>
        </authorList>
    </citation>
    <scope>NUCLEOTIDE SEQUENCE [LARGE SCALE GENOMIC DNA]</scope>
    <source>
        <strain evidence="6">DSM 21772</strain>
    </source>
</reference>
<dbReference type="CDD" id="cd00407">
    <property type="entry name" value="Urease_beta"/>
    <property type="match status" value="1"/>
</dbReference>
<evidence type="ECO:0000256" key="2">
    <source>
        <dbReference type="ARBA" id="ARBA00047778"/>
    </source>
</evidence>
<evidence type="ECO:0000313" key="6">
    <source>
        <dbReference type="Proteomes" id="UP000181956"/>
    </source>
</evidence>
<evidence type="ECO:0000256" key="1">
    <source>
        <dbReference type="ARBA" id="ARBA00022801"/>
    </source>
</evidence>
<dbReference type="SUPFAM" id="SSF51278">
    <property type="entry name" value="Urease, beta-subunit"/>
    <property type="match status" value="1"/>
</dbReference>
<dbReference type="Proteomes" id="UP000181956">
    <property type="component" value="Chromosome I"/>
</dbReference>
<comment type="subcellular location">
    <subcellularLocation>
        <location evidence="3">Cytoplasm</location>
    </subcellularLocation>
</comment>
<dbReference type="GO" id="GO:0009039">
    <property type="term" value="F:urease activity"/>
    <property type="evidence" value="ECO:0007669"/>
    <property type="project" value="UniProtKB-UniRule"/>
</dbReference>
<dbReference type="EC" id="3.5.1.5" evidence="3"/>
<dbReference type="Pfam" id="PF00699">
    <property type="entry name" value="Urease_beta"/>
    <property type="match status" value="1"/>
</dbReference>
<keyword evidence="1 3" id="KW-0378">Hydrolase</keyword>
<organism evidence="5 6">
    <name type="scientific">Microterricola viridarii</name>
    <dbReference type="NCBI Taxonomy" id="412690"/>
    <lineage>
        <taxon>Bacteria</taxon>
        <taxon>Bacillati</taxon>
        <taxon>Actinomycetota</taxon>
        <taxon>Actinomycetes</taxon>
        <taxon>Micrococcales</taxon>
        <taxon>Microbacteriaceae</taxon>
        <taxon>Microterricola</taxon>
    </lineage>
</organism>
<dbReference type="InterPro" id="IPR050069">
    <property type="entry name" value="Urease_subunit"/>
</dbReference>
<comment type="similarity">
    <text evidence="3">Belongs to the urease beta subunit family.</text>
</comment>
<feature type="compositionally biased region" description="Low complexity" evidence="4">
    <location>
        <begin position="131"/>
        <end position="151"/>
    </location>
</feature>
<evidence type="ECO:0000256" key="4">
    <source>
        <dbReference type="SAM" id="MobiDB-lite"/>
    </source>
</evidence>
<dbReference type="OrthoDB" id="9797217at2"/>
<dbReference type="EMBL" id="LT629742">
    <property type="protein sequence ID" value="SDS99710.1"/>
    <property type="molecule type" value="Genomic_DNA"/>
</dbReference>
<dbReference type="GO" id="GO:0043419">
    <property type="term" value="P:urea catabolic process"/>
    <property type="evidence" value="ECO:0007669"/>
    <property type="project" value="UniProtKB-UniRule"/>
</dbReference>
<comment type="subunit">
    <text evidence="3">Heterotrimer of UreA (gamma), UreB (beta) and UreC (alpha) subunits. Three heterotrimers associate to form the active enzyme.</text>
</comment>
<evidence type="ECO:0000256" key="3">
    <source>
        <dbReference type="HAMAP-Rule" id="MF_01954"/>
    </source>
</evidence>
<comment type="pathway">
    <text evidence="3">Nitrogen metabolism; urea degradation; CO(2) and NH(3) from urea (urease route): step 1/1.</text>
</comment>
<dbReference type="InterPro" id="IPR036461">
    <property type="entry name" value="Urease_betasu_sf"/>
</dbReference>
<gene>
    <name evidence="3" type="primary">ureB</name>
    <name evidence="5" type="ORF">SAMN04489834_2602</name>
</gene>
<dbReference type="NCBIfam" id="NF009682">
    <property type="entry name" value="PRK13203.1"/>
    <property type="match status" value="1"/>
</dbReference>
<protein>
    <recommendedName>
        <fullName evidence="3">Urease subunit beta</fullName>
        <ecNumber evidence="3">3.5.1.5</ecNumber>
    </recommendedName>
    <alternativeName>
        <fullName evidence="3">Urea amidohydrolase subunit beta</fullName>
    </alternativeName>
</protein>
<keyword evidence="3" id="KW-0963">Cytoplasm</keyword>
<dbReference type="PANTHER" id="PTHR33569">
    <property type="entry name" value="UREASE"/>
    <property type="match status" value="1"/>
</dbReference>
<feature type="region of interest" description="Disordered" evidence="4">
    <location>
        <begin position="119"/>
        <end position="151"/>
    </location>
</feature>
<dbReference type="AlphaFoldDB" id="A0A1H1WSV0"/>
<evidence type="ECO:0000313" key="5">
    <source>
        <dbReference type="EMBL" id="SDS99710.1"/>
    </source>
</evidence>
<keyword evidence="6" id="KW-1185">Reference proteome</keyword>
<comment type="catalytic activity">
    <reaction evidence="2 3">
        <text>urea + 2 H2O + H(+) = hydrogencarbonate + 2 NH4(+)</text>
        <dbReference type="Rhea" id="RHEA:20557"/>
        <dbReference type="ChEBI" id="CHEBI:15377"/>
        <dbReference type="ChEBI" id="CHEBI:15378"/>
        <dbReference type="ChEBI" id="CHEBI:16199"/>
        <dbReference type="ChEBI" id="CHEBI:17544"/>
        <dbReference type="ChEBI" id="CHEBI:28938"/>
        <dbReference type="EC" id="3.5.1.5"/>
    </reaction>
</comment>
<name>A0A1H1WSV0_9MICO</name>
<sequence length="151" mass="16181">MLGSPKYDHMSDQIEINAGRDSVTLTVSNTGDRAVQVGSHFHFFEVNKALLFEREKAYGTHLDIPAGTGIRFEPGDTKEVTLTAYAGTRHIIGFNNLVNGGLDSEDTKIQAIARMNELGYKNGKPTTRPSAAKSGAAKGAAKQGTTKKGTK</sequence>
<dbReference type="HAMAP" id="MF_01954">
    <property type="entry name" value="Urease_beta"/>
    <property type="match status" value="1"/>
</dbReference>
<dbReference type="Gene3D" id="2.10.150.10">
    <property type="entry name" value="Urease, beta subunit"/>
    <property type="match status" value="1"/>
</dbReference>
<dbReference type="RefSeq" id="WP_083364422.1">
    <property type="nucleotide sequence ID" value="NZ_LT629742.1"/>
</dbReference>
<dbReference type="UniPathway" id="UPA00258">
    <property type="reaction ID" value="UER00370"/>
</dbReference>
<dbReference type="PANTHER" id="PTHR33569:SF1">
    <property type="entry name" value="UREASE"/>
    <property type="match status" value="1"/>
</dbReference>